<evidence type="ECO:0000256" key="1">
    <source>
        <dbReference type="ARBA" id="ARBA00007074"/>
    </source>
</evidence>
<dbReference type="OrthoDB" id="6058745at2"/>
<dbReference type="HOGENOM" id="CLU_153713_1_0_5"/>
<dbReference type="Pfam" id="PF00877">
    <property type="entry name" value="NLPC_P60"/>
    <property type="match status" value="1"/>
</dbReference>
<gene>
    <name evidence="6" type="ORF">Salmuc_02474</name>
</gene>
<accession>S9QL14</accession>
<dbReference type="RefSeq" id="WP_020038626.1">
    <property type="nucleotide sequence ID" value="NZ_KE557276.1"/>
</dbReference>
<dbReference type="STRING" id="1123237.Salmuc_02474"/>
<feature type="domain" description="NlpC/P60" evidence="5">
    <location>
        <begin position="13"/>
        <end position="123"/>
    </location>
</feature>
<comment type="caution">
    <text evidence="6">The sequence shown here is derived from an EMBL/GenBank/DDBJ whole genome shotgun (WGS) entry which is preliminary data.</text>
</comment>
<reference evidence="7" key="1">
    <citation type="journal article" date="2014" name="Stand. Genomic Sci.">
        <title>Genome sequence of the exopolysaccharide-producing Salipiger mucosus type strain (DSM 16094(T)), a moderately halophilic member of the Roseobacter clade.</title>
        <authorList>
            <person name="Riedel T."/>
            <person name="Spring S."/>
            <person name="Fiebig A."/>
            <person name="Petersen J."/>
            <person name="Kyrpides N.C."/>
            <person name="Goker M."/>
            <person name="Klenk H.P."/>
        </authorList>
    </citation>
    <scope>NUCLEOTIDE SEQUENCE [LARGE SCALE GENOMIC DNA]</scope>
    <source>
        <strain evidence="7">DSM 16094</strain>
    </source>
</reference>
<proteinExistence type="inferred from homology"/>
<evidence type="ECO:0000313" key="6">
    <source>
        <dbReference type="EMBL" id="EPX82106.1"/>
    </source>
</evidence>
<dbReference type="AlphaFoldDB" id="S9QL14"/>
<evidence type="ECO:0000256" key="4">
    <source>
        <dbReference type="ARBA" id="ARBA00022807"/>
    </source>
</evidence>
<dbReference type="Gene3D" id="3.90.1720.10">
    <property type="entry name" value="endopeptidase domain like (from Nostoc punctiforme)"/>
    <property type="match status" value="1"/>
</dbReference>
<dbReference type="Proteomes" id="UP000015347">
    <property type="component" value="Unassembled WGS sequence"/>
</dbReference>
<evidence type="ECO:0000256" key="3">
    <source>
        <dbReference type="ARBA" id="ARBA00022801"/>
    </source>
</evidence>
<keyword evidence="4" id="KW-0788">Thiol protease</keyword>
<keyword evidence="3" id="KW-0378">Hydrolase</keyword>
<name>S9QL14_9RHOB</name>
<evidence type="ECO:0000313" key="7">
    <source>
        <dbReference type="Proteomes" id="UP000015347"/>
    </source>
</evidence>
<dbReference type="GO" id="GO:0008234">
    <property type="term" value="F:cysteine-type peptidase activity"/>
    <property type="evidence" value="ECO:0007669"/>
    <property type="project" value="UniProtKB-KW"/>
</dbReference>
<dbReference type="eggNOG" id="COG0791">
    <property type="taxonomic scope" value="Bacteria"/>
</dbReference>
<comment type="similarity">
    <text evidence="1">Belongs to the peptidase C40 family.</text>
</comment>
<dbReference type="EMBL" id="APVH01000027">
    <property type="protein sequence ID" value="EPX82106.1"/>
    <property type="molecule type" value="Genomic_DNA"/>
</dbReference>
<dbReference type="InterPro" id="IPR038765">
    <property type="entry name" value="Papain-like_cys_pep_sf"/>
</dbReference>
<sequence>MSWANAYVGLPAGADAAGLPCWHLVRRVYREVLGIELPHYAGGQVCELERAELDRLITDAAASDWVESPQPAAFDVLLFRRARYRCHVGVAVDTRRMLHMPETGACIVDITQPRWAPRFLGAWTYRRAT</sequence>
<dbReference type="GO" id="GO:0006508">
    <property type="term" value="P:proteolysis"/>
    <property type="evidence" value="ECO:0007669"/>
    <property type="project" value="UniProtKB-KW"/>
</dbReference>
<keyword evidence="7" id="KW-1185">Reference proteome</keyword>
<keyword evidence="2" id="KW-0645">Protease</keyword>
<protein>
    <recommendedName>
        <fullName evidence="5">NlpC/P60 domain-containing protein</fullName>
    </recommendedName>
</protein>
<organism evidence="6 7">
    <name type="scientific">Salipiger mucosus DSM 16094</name>
    <dbReference type="NCBI Taxonomy" id="1123237"/>
    <lineage>
        <taxon>Bacteria</taxon>
        <taxon>Pseudomonadati</taxon>
        <taxon>Pseudomonadota</taxon>
        <taxon>Alphaproteobacteria</taxon>
        <taxon>Rhodobacterales</taxon>
        <taxon>Roseobacteraceae</taxon>
        <taxon>Salipiger</taxon>
    </lineage>
</organism>
<evidence type="ECO:0000256" key="2">
    <source>
        <dbReference type="ARBA" id="ARBA00022670"/>
    </source>
</evidence>
<dbReference type="InterPro" id="IPR000064">
    <property type="entry name" value="NLP_P60_dom"/>
</dbReference>
<dbReference type="SUPFAM" id="SSF54001">
    <property type="entry name" value="Cysteine proteinases"/>
    <property type="match status" value="1"/>
</dbReference>
<evidence type="ECO:0000259" key="5">
    <source>
        <dbReference type="Pfam" id="PF00877"/>
    </source>
</evidence>